<proteinExistence type="predicted"/>
<dbReference type="Proteomes" id="UP000184300">
    <property type="component" value="Unassembled WGS sequence"/>
</dbReference>
<dbReference type="STRING" id="1160497.A0A1L9VPX8"/>
<keyword evidence="2" id="KW-1185">Reference proteome</keyword>
<dbReference type="EMBL" id="KV878893">
    <property type="protein sequence ID" value="OJJ85951.1"/>
    <property type="molecule type" value="Genomic_DNA"/>
</dbReference>
<name>A0A1L9VPX8_ASPGL</name>
<evidence type="ECO:0000313" key="2">
    <source>
        <dbReference type="Proteomes" id="UP000184300"/>
    </source>
</evidence>
<dbReference type="GeneID" id="34462381"/>
<dbReference type="GO" id="GO:0009116">
    <property type="term" value="P:nucleoside metabolic process"/>
    <property type="evidence" value="ECO:0007669"/>
    <property type="project" value="InterPro"/>
</dbReference>
<dbReference type="GO" id="GO:0003824">
    <property type="term" value="F:catalytic activity"/>
    <property type="evidence" value="ECO:0007669"/>
    <property type="project" value="InterPro"/>
</dbReference>
<evidence type="ECO:0000313" key="1">
    <source>
        <dbReference type="EMBL" id="OJJ85951.1"/>
    </source>
</evidence>
<organism evidence="1 2">
    <name type="scientific">Aspergillus glaucus CBS 516.65</name>
    <dbReference type="NCBI Taxonomy" id="1160497"/>
    <lineage>
        <taxon>Eukaryota</taxon>
        <taxon>Fungi</taxon>
        <taxon>Dikarya</taxon>
        <taxon>Ascomycota</taxon>
        <taxon>Pezizomycotina</taxon>
        <taxon>Eurotiomycetes</taxon>
        <taxon>Eurotiomycetidae</taxon>
        <taxon>Eurotiales</taxon>
        <taxon>Aspergillaceae</taxon>
        <taxon>Aspergillus</taxon>
        <taxon>Aspergillus subgen. Aspergillus</taxon>
    </lineage>
</organism>
<gene>
    <name evidence="1" type="ORF">ASPGLDRAFT_44921</name>
</gene>
<accession>A0A1L9VPX8</accession>
<dbReference type="OrthoDB" id="1577640at2759"/>
<dbReference type="RefSeq" id="XP_022402645.1">
    <property type="nucleotide sequence ID" value="XM_022546120.1"/>
</dbReference>
<dbReference type="PANTHER" id="PTHR46082">
    <property type="entry name" value="ATP/GTP-BINDING PROTEIN-RELATED"/>
    <property type="match status" value="1"/>
</dbReference>
<dbReference type="VEuPathDB" id="FungiDB:ASPGLDRAFT_44921"/>
<dbReference type="InterPro" id="IPR035994">
    <property type="entry name" value="Nucleoside_phosphorylase_sf"/>
</dbReference>
<protein>
    <submittedName>
        <fullName evidence="1">Uncharacterized protein</fullName>
    </submittedName>
</protein>
<dbReference type="PANTHER" id="PTHR46082:SF11">
    <property type="entry name" value="AAA+ ATPASE DOMAIN-CONTAINING PROTEIN-RELATED"/>
    <property type="match status" value="1"/>
</dbReference>
<dbReference type="InterPro" id="IPR053137">
    <property type="entry name" value="NLR-like"/>
</dbReference>
<sequence>MVGIGGSAPSRKHDIRLGDIVVSIPNNRQRGLFQYDFGKTVQGQSFHPTGFLNQPPTILRVAANGLKAQYDIEGHQLDDVINGILEKELRLREKYKRPGPASGRLYRSQIVHTPNDESSCDLACGNEPPSRISCVSADG</sequence>
<dbReference type="Gene3D" id="3.40.50.1580">
    <property type="entry name" value="Nucleoside phosphorylase domain"/>
    <property type="match status" value="1"/>
</dbReference>
<reference evidence="2" key="1">
    <citation type="journal article" date="2017" name="Genome Biol.">
        <title>Comparative genomics reveals high biological diversity and specific adaptations in the industrially and medically important fungal genus Aspergillus.</title>
        <authorList>
            <person name="de Vries R.P."/>
            <person name="Riley R."/>
            <person name="Wiebenga A."/>
            <person name="Aguilar-Osorio G."/>
            <person name="Amillis S."/>
            <person name="Uchima C.A."/>
            <person name="Anderluh G."/>
            <person name="Asadollahi M."/>
            <person name="Askin M."/>
            <person name="Barry K."/>
            <person name="Battaglia E."/>
            <person name="Bayram O."/>
            <person name="Benocci T."/>
            <person name="Braus-Stromeyer S.A."/>
            <person name="Caldana C."/>
            <person name="Canovas D."/>
            <person name="Cerqueira G.C."/>
            <person name="Chen F."/>
            <person name="Chen W."/>
            <person name="Choi C."/>
            <person name="Clum A."/>
            <person name="Dos Santos R.A."/>
            <person name="Damasio A.R."/>
            <person name="Diallinas G."/>
            <person name="Emri T."/>
            <person name="Fekete E."/>
            <person name="Flipphi M."/>
            <person name="Freyberg S."/>
            <person name="Gallo A."/>
            <person name="Gournas C."/>
            <person name="Habgood R."/>
            <person name="Hainaut M."/>
            <person name="Harispe M.L."/>
            <person name="Henrissat B."/>
            <person name="Hilden K.S."/>
            <person name="Hope R."/>
            <person name="Hossain A."/>
            <person name="Karabika E."/>
            <person name="Karaffa L."/>
            <person name="Karanyi Z."/>
            <person name="Krasevec N."/>
            <person name="Kuo A."/>
            <person name="Kusch H."/>
            <person name="LaButti K."/>
            <person name="Lagendijk E.L."/>
            <person name="Lapidus A."/>
            <person name="Levasseur A."/>
            <person name="Lindquist E."/>
            <person name="Lipzen A."/>
            <person name="Logrieco A.F."/>
            <person name="MacCabe A."/>
            <person name="Maekelae M.R."/>
            <person name="Malavazi I."/>
            <person name="Melin P."/>
            <person name="Meyer V."/>
            <person name="Mielnichuk N."/>
            <person name="Miskei M."/>
            <person name="Molnar A.P."/>
            <person name="Mule G."/>
            <person name="Ngan C.Y."/>
            <person name="Orejas M."/>
            <person name="Orosz E."/>
            <person name="Ouedraogo J.P."/>
            <person name="Overkamp K.M."/>
            <person name="Park H.-S."/>
            <person name="Perrone G."/>
            <person name="Piumi F."/>
            <person name="Punt P.J."/>
            <person name="Ram A.F."/>
            <person name="Ramon A."/>
            <person name="Rauscher S."/>
            <person name="Record E."/>
            <person name="Riano-Pachon D.M."/>
            <person name="Robert V."/>
            <person name="Roehrig J."/>
            <person name="Ruller R."/>
            <person name="Salamov A."/>
            <person name="Salih N.S."/>
            <person name="Samson R.A."/>
            <person name="Sandor E."/>
            <person name="Sanguinetti M."/>
            <person name="Schuetze T."/>
            <person name="Sepcic K."/>
            <person name="Shelest E."/>
            <person name="Sherlock G."/>
            <person name="Sophianopoulou V."/>
            <person name="Squina F.M."/>
            <person name="Sun H."/>
            <person name="Susca A."/>
            <person name="Todd R.B."/>
            <person name="Tsang A."/>
            <person name="Unkles S.E."/>
            <person name="van de Wiele N."/>
            <person name="van Rossen-Uffink D."/>
            <person name="Oliveira J.V."/>
            <person name="Vesth T.C."/>
            <person name="Visser J."/>
            <person name="Yu J.-H."/>
            <person name="Zhou M."/>
            <person name="Andersen M.R."/>
            <person name="Archer D.B."/>
            <person name="Baker S.E."/>
            <person name="Benoit I."/>
            <person name="Brakhage A.A."/>
            <person name="Braus G.H."/>
            <person name="Fischer R."/>
            <person name="Frisvad J.C."/>
            <person name="Goldman G.H."/>
            <person name="Houbraken J."/>
            <person name="Oakley B."/>
            <person name="Pocsi I."/>
            <person name="Scazzocchio C."/>
            <person name="Seiboth B."/>
            <person name="vanKuyk P.A."/>
            <person name="Wortman J."/>
            <person name="Dyer P.S."/>
            <person name="Grigoriev I.V."/>
        </authorList>
    </citation>
    <scope>NUCLEOTIDE SEQUENCE [LARGE SCALE GENOMIC DNA]</scope>
    <source>
        <strain evidence="2">CBS 516.65</strain>
    </source>
</reference>
<dbReference type="AlphaFoldDB" id="A0A1L9VPX8"/>